<organism evidence="1 2">
    <name type="scientific">Lolium multiflorum</name>
    <name type="common">Italian ryegrass</name>
    <name type="synonym">Lolium perenne subsp. multiflorum</name>
    <dbReference type="NCBI Taxonomy" id="4521"/>
    <lineage>
        <taxon>Eukaryota</taxon>
        <taxon>Viridiplantae</taxon>
        <taxon>Streptophyta</taxon>
        <taxon>Embryophyta</taxon>
        <taxon>Tracheophyta</taxon>
        <taxon>Spermatophyta</taxon>
        <taxon>Magnoliopsida</taxon>
        <taxon>Liliopsida</taxon>
        <taxon>Poales</taxon>
        <taxon>Poaceae</taxon>
        <taxon>BOP clade</taxon>
        <taxon>Pooideae</taxon>
        <taxon>Poodae</taxon>
        <taxon>Poeae</taxon>
        <taxon>Poeae Chloroplast Group 2 (Poeae type)</taxon>
        <taxon>Loliodinae</taxon>
        <taxon>Loliinae</taxon>
        <taxon>Lolium</taxon>
    </lineage>
</organism>
<dbReference type="EMBL" id="JAUUTY010000006">
    <property type="protein sequence ID" value="KAK1621391.1"/>
    <property type="molecule type" value="Genomic_DNA"/>
</dbReference>
<gene>
    <name evidence="1" type="ORF">QYE76_026908</name>
</gene>
<name>A0AAD8RIL9_LOLMU</name>
<keyword evidence="2" id="KW-1185">Reference proteome</keyword>
<evidence type="ECO:0000313" key="1">
    <source>
        <dbReference type="EMBL" id="KAK1621391.1"/>
    </source>
</evidence>
<reference evidence="1" key="1">
    <citation type="submission" date="2023-07" db="EMBL/GenBank/DDBJ databases">
        <title>A chromosome-level genome assembly of Lolium multiflorum.</title>
        <authorList>
            <person name="Chen Y."/>
            <person name="Copetti D."/>
            <person name="Kolliker R."/>
            <person name="Studer B."/>
        </authorList>
    </citation>
    <scope>NUCLEOTIDE SEQUENCE</scope>
    <source>
        <strain evidence="1">02402/16</strain>
        <tissue evidence="1">Leaf</tissue>
    </source>
</reference>
<accession>A0AAD8RIL9</accession>
<dbReference type="AlphaFoldDB" id="A0AAD8RIL9"/>
<comment type="caution">
    <text evidence="1">The sequence shown here is derived from an EMBL/GenBank/DDBJ whole genome shotgun (WGS) entry which is preliminary data.</text>
</comment>
<proteinExistence type="predicted"/>
<sequence length="168" mass="19460">MDAALGEEPSVFADLDTVEEYHARFDIIEDVAKTMKSMMCREIRIKVHFTVIPAQMIDEISSMFFEDTEWNKHQTMMEMFQLRMEEGTDLEDHLDKVTSVVDCLCNQLNCFVEYDTLVYSVLATLAPNYRRDVDRLIRAGVNNINLCQLKGKIREMVPEIQEPDVIDG</sequence>
<evidence type="ECO:0000313" key="2">
    <source>
        <dbReference type="Proteomes" id="UP001231189"/>
    </source>
</evidence>
<protein>
    <submittedName>
        <fullName evidence="1">Uncharacterized protein</fullName>
    </submittedName>
</protein>
<dbReference type="Proteomes" id="UP001231189">
    <property type="component" value="Unassembled WGS sequence"/>
</dbReference>